<evidence type="ECO:0000313" key="1">
    <source>
        <dbReference type="EMBL" id="KAJ9073969.1"/>
    </source>
</evidence>
<dbReference type="EMBL" id="QTSX02002877">
    <property type="protein sequence ID" value="KAJ9073969.1"/>
    <property type="molecule type" value="Genomic_DNA"/>
</dbReference>
<protein>
    <submittedName>
        <fullName evidence="1">Uncharacterized protein</fullName>
    </submittedName>
</protein>
<organism evidence="1 2">
    <name type="scientific">Entomophthora muscae</name>
    <dbReference type="NCBI Taxonomy" id="34485"/>
    <lineage>
        <taxon>Eukaryota</taxon>
        <taxon>Fungi</taxon>
        <taxon>Fungi incertae sedis</taxon>
        <taxon>Zoopagomycota</taxon>
        <taxon>Entomophthoromycotina</taxon>
        <taxon>Entomophthoromycetes</taxon>
        <taxon>Entomophthorales</taxon>
        <taxon>Entomophthoraceae</taxon>
        <taxon>Entomophthora</taxon>
    </lineage>
</organism>
<proteinExistence type="predicted"/>
<reference evidence="1" key="1">
    <citation type="submission" date="2022-04" db="EMBL/GenBank/DDBJ databases">
        <title>Genome of the entomopathogenic fungus Entomophthora muscae.</title>
        <authorList>
            <person name="Elya C."/>
            <person name="Lovett B.R."/>
            <person name="Lee E."/>
            <person name="Macias A.M."/>
            <person name="Hajek A.E."/>
            <person name="De Bivort B.L."/>
            <person name="Kasson M.T."/>
            <person name="De Fine Licht H.H."/>
            <person name="Stajich J.E."/>
        </authorList>
    </citation>
    <scope>NUCLEOTIDE SEQUENCE</scope>
    <source>
        <strain evidence="1">Berkeley</strain>
    </source>
</reference>
<name>A0ACC2TH17_9FUNG</name>
<accession>A0ACC2TH17</accession>
<comment type="caution">
    <text evidence="1">The sequence shown here is derived from an EMBL/GenBank/DDBJ whole genome shotgun (WGS) entry which is preliminary data.</text>
</comment>
<keyword evidence="2" id="KW-1185">Reference proteome</keyword>
<sequence>MEAPPTPKPDCLPPSPDPSPPTASQYSGLAYITLDGLVDTMVPSTRSWALVGRSASYLIKLASLVWWALPSSQQSKLTAKANRTQIGMCSN</sequence>
<evidence type="ECO:0000313" key="2">
    <source>
        <dbReference type="Proteomes" id="UP001165960"/>
    </source>
</evidence>
<dbReference type="Proteomes" id="UP001165960">
    <property type="component" value="Unassembled WGS sequence"/>
</dbReference>
<gene>
    <name evidence="1" type="ORF">DSO57_1010949</name>
</gene>